<comment type="similarity">
    <text evidence="1">Belongs to the sigma-70 factor family. ECF subfamily.</text>
</comment>
<comment type="caution">
    <text evidence="8">The sequence shown here is derived from an EMBL/GenBank/DDBJ whole genome shotgun (WGS) entry which is preliminary data.</text>
</comment>
<dbReference type="InterPro" id="IPR013325">
    <property type="entry name" value="RNA_pol_sigma_r2"/>
</dbReference>
<dbReference type="GO" id="GO:0016987">
    <property type="term" value="F:sigma factor activity"/>
    <property type="evidence" value="ECO:0007669"/>
    <property type="project" value="UniProtKB-KW"/>
</dbReference>
<evidence type="ECO:0000256" key="5">
    <source>
        <dbReference type="ARBA" id="ARBA00023163"/>
    </source>
</evidence>
<keyword evidence="4" id="KW-0238">DNA-binding</keyword>
<dbReference type="AlphaFoldDB" id="A0A8J4EJN1"/>
<dbReference type="Proteomes" id="UP000635606">
    <property type="component" value="Unassembled WGS sequence"/>
</dbReference>
<dbReference type="InterPro" id="IPR013249">
    <property type="entry name" value="RNA_pol_sigma70_r4_t2"/>
</dbReference>
<dbReference type="InterPro" id="IPR039425">
    <property type="entry name" value="RNA_pol_sigma-70-like"/>
</dbReference>
<evidence type="ECO:0000256" key="3">
    <source>
        <dbReference type="ARBA" id="ARBA00023082"/>
    </source>
</evidence>
<dbReference type="PANTHER" id="PTHR43133">
    <property type="entry name" value="RNA POLYMERASE ECF-TYPE SIGMA FACTO"/>
    <property type="match status" value="1"/>
</dbReference>
<evidence type="ECO:0000256" key="1">
    <source>
        <dbReference type="ARBA" id="ARBA00010641"/>
    </source>
</evidence>
<dbReference type="Pfam" id="PF08281">
    <property type="entry name" value="Sigma70_r4_2"/>
    <property type="match status" value="1"/>
</dbReference>
<dbReference type="PANTHER" id="PTHR43133:SF8">
    <property type="entry name" value="RNA POLYMERASE SIGMA FACTOR HI_1459-RELATED"/>
    <property type="match status" value="1"/>
</dbReference>
<evidence type="ECO:0000256" key="2">
    <source>
        <dbReference type="ARBA" id="ARBA00023015"/>
    </source>
</evidence>
<evidence type="ECO:0000313" key="9">
    <source>
        <dbReference type="Proteomes" id="UP000635606"/>
    </source>
</evidence>
<reference evidence="8" key="1">
    <citation type="submission" date="2021-01" db="EMBL/GenBank/DDBJ databases">
        <title>Whole genome shotgun sequence of Virgisporangium ochraceum NBRC 16418.</title>
        <authorList>
            <person name="Komaki H."/>
            <person name="Tamura T."/>
        </authorList>
    </citation>
    <scope>NUCLEOTIDE SEQUENCE</scope>
    <source>
        <strain evidence="8">NBRC 16418</strain>
    </source>
</reference>
<keyword evidence="3" id="KW-0731">Sigma factor</keyword>
<dbReference type="RefSeq" id="WP_203934291.1">
    <property type="nucleotide sequence ID" value="NZ_BOPH01000138.1"/>
</dbReference>
<sequence>MTEIDPRRRFTAMYDAHYARVYAYAVSRAGRQLADDIVSETFLVAWRRLADAPDVPLPWLLGIARNVVRERYRAEVRQVSIAEEMRAWTDDAEDDVADAVVDRAVTLAALGRLSDDDRELLTLIAWHGLSPREAARVVGCSTATYFVRLHRARKRLQQALQQAPQQALSTGAQAARPARITFPSEEFSR</sequence>
<dbReference type="InterPro" id="IPR014284">
    <property type="entry name" value="RNA_pol_sigma-70_dom"/>
</dbReference>
<evidence type="ECO:0000256" key="4">
    <source>
        <dbReference type="ARBA" id="ARBA00023125"/>
    </source>
</evidence>
<feature type="domain" description="RNA polymerase sigma-70 region 2" evidence="6">
    <location>
        <begin position="13"/>
        <end position="77"/>
    </location>
</feature>
<dbReference type="GO" id="GO:0003677">
    <property type="term" value="F:DNA binding"/>
    <property type="evidence" value="ECO:0007669"/>
    <property type="project" value="UniProtKB-KW"/>
</dbReference>
<dbReference type="EMBL" id="BOPH01000138">
    <property type="protein sequence ID" value="GIJ74487.1"/>
    <property type="molecule type" value="Genomic_DNA"/>
</dbReference>
<dbReference type="InterPro" id="IPR007627">
    <property type="entry name" value="RNA_pol_sigma70_r2"/>
</dbReference>
<protein>
    <recommendedName>
        <fullName evidence="10">RNA polymerase, sigma-24 subunit, ECF subfamily</fullName>
    </recommendedName>
</protein>
<proteinExistence type="inferred from homology"/>
<dbReference type="NCBIfam" id="TIGR02937">
    <property type="entry name" value="sigma70-ECF"/>
    <property type="match status" value="1"/>
</dbReference>
<dbReference type="InterPro" id="IPR013324">
    <property type="entry name" value="RNA_pol_sigma_r3/r4-like"/>
</dbReference>
<keyword evidence="2" id="KW-0805">Transcription regulation</keyword>
<accession>A0A8J4EJN1</accession>
<dbReference type="Gene3D" id="1.10.10.10">
    <property type="entry name" value="Winged helix-like DNA-binding domain superfamily/Winged helix DNA-binding domain"/>
    <property type="match status" value="1"/>
</dbReference>
<evidence type="ECO:0000313" key="8">
    <source>
        <dbReference type="EMBL" id="GIJ74487.1"/>
    </source>
</evidence>
<dbReference type="InterPro" id="IPR036388">
    <property type="entry name" value="WH-like_DNA-bd_sf"/>
</dbReference>
<organism evidence="8 9">
    <name type="scientific">Virgisporangium ochraceum</name>
    <dbReference type="NCBI Taxonomy" id="65505"/>
    <lineage>
        <taxon>Bacteria</taxon>
        <taxon>Bacillati</taxon>
        <taxon>Actinomycetota</taxon>
        <taxon>Actinomycetes</taxon>
        <taxon>Micromonosporales</taxon>
        <taxon>Micromonosporaceae</taxon>
        <taxon>Virgisporangium</taxon>
    </lineage>
</organism>
<keyword evidence="9" id="KW-1185">Reference proteome</keyword>
<gene>
    <name evidence="8" type="ORF">Voc01_094040</name>
</gene>
<evidence type="ECO:0000259" key="7">
    <source>
        <dbReference type="Pfam" id="PF08281"/>
    </source>
</evidence>
<evidence type="ECO:0008006" key="10">
    <source>
        <dbReference type="Google" id="ProtNLM"/>
    </source>
</evidence>
<dbReference type="Gene3D" id="1.10.1740.10">
    <property type="match status" value="1"/>
</dbReference>
<dbReference type="GO" id="GO:0006352">
    <property type="term" value="P:DNA-templated transcription initiation"/>
    <property type="evidence" value="ECO:0007669"/>
    <property type="project" value="InterPro"/>
</dbReference>
<keyword evidence="5" id="KW-0804">Transcription</keyword>
<dbReference type="Pfam" id="PF04542">
    <property type="entry name" value="Sigma70_r2"/>
    <property type="match status" value="1"/>
</dbReference>
<name>A0A8J4EJN1_9ACTN</name>
<feature type="domain" description="RNA polymerase sigma factor 70 region 4 type 2" evidence="7">
    <location>
        <begin position="107"/>
        <end position="156"/>
    </location>
</feature>
<dbReference type="SUPFAM" id="SSF88946">
    <property type="entry name" value="Sigma2 domain of RNA polymerase sigma factors"/>
    <property type="match status" value="1"/>
</dbReference>
<dbReference type="SUPFAM" id="SSF88659">
    <property type="entry name" value="Sigma3 and sigma4 domains of RNA polymerase sigma factors"/>
    <property type="match status" value="1"/>
</dbReference>
<evidence type="ECO:0000259" key="6">
    <source>
        <dbReference type="Pfam" id="PF04542"/>
    </source>
</evidence>